<evidence type="ECO:0000313" key="4">
    <source>
        <dbReference type="Proteomes" id="UP000230069"/>
    </source>
</evidence>
<name>A0A2G5E7S9_AQUCA</name>
<dbReference type="InterPro" id="IPR058980">
    <property type="entry name" value="Glyco_transf_N"/>
</dbReference>
<comment type="similarity">
    <text evidence="1">Belongs to the UDP-glycosyltransferase family.</text>
</comment>
<dbReference type="EMBL" id="KZ305028">
    <property type="protein sequence ID" value="PIA51812.1"/>
    <property type="molecule type" value="Genomic_DNA"/>
</dbReference>
<feature type="domain" description="Glycosyltransferase N-terminal" evidence="2">
    <location>
        <begin position="5"/>
        <end position="171"/>
    </location>
</feature>
<proteinExistence type="inferred from homology"/>
<dbReference type="GO" id="GO:1901135">
    <property type="term" value="P:carbohydrate derivative metabolic process"/>
    <property type="evidence" value="ECO:0007669"/>
    <property type="project" value="UniProtKB-ARBA"/>
</dbReference>
<sequence>MAQFSVSNIHFHDFDIPQIVTPPPDIHISSSNFPSHMLPTFTAASTHLREPLGVLLRGLSTTIRRVVVVYDTMMSFAAREASFLSNAEAYCFNSCSVFAVLHFIWEAYGNPAMKGLRSPDYLEFLAESTQWVHLCQGDIFNACDSVEGRFLDIIAGRQLDKMLWALGPFNPVAFETGGAHHDHHKKCLEWLNKQPQSSVIFVSFGTLITMSDDQITQFAMGLEKSEQRFIWVLRDADQGDIYKPEEGRARKAQLPNGFEERIKGIGLAGLLVREWAQKDELLSSDAIESSIRKLMVSDEGNMMRKRAKELSANLCRAVSASGTSTFHLESFLNHISR</sequence>
<dbReference type="SUPFAM" id="SSF53756">
    <property type="entry name" value="UDP-Glycosyltransferase/glycogen phosphorylase"/>
    <property type="match status" value="1"/>
</dbReference>
<keyword evidence="4" id="KW-1185">Reference proteome</keyword>
<dbReference type="InParanoid" id="A0A2G5E7S9"/>
<dbReference type="STRING" id="218851.A0A2G5E7S9"/>
<dbReference type="PANTHER" id="PTHR48044:SF22">
    <property type="entry name" value="GLYCOSYLTRANSFERASE"/>
    <property type="match status" value="1"/>
</dbReference>
<evidence type="ECO:0000313" key="3">
    <source>
        <dbReference type="EMBL" id="PIA51812.1"/>
    </source>
</evidence>
<dbReference type="Gene3D" id="3.40.50.2000">
    <property type="entry name" value="Glycogen Phosphorylase B"/>
    <property type="match status" value="2"/>
</dbReference>
<dbReference type="OrthoDB" id="5835829at2759"/>
<dbReference type="Proteomes" id="UP000230069">
    <property type="component" value="Unassembled WGS sequence"/>
</dbReference>
<protein>
    <recommendedName>
        <fullName evidence="2">Glycosyltransferase N-terminal domain-containing protein</fullName>
    </recommendedName>
</protein>
<accession>A0A2G5E7S9</accession>
<reference evidence="3 4" key="1">
    <citation type="submission" date="2017-09" db="EMBL/GenBank/DDBJ databases">
        <title>WGS assembly of Aquilegia coerulea Goldsmith.</title>
        <authorList>
            <person name="Hodges S."/>
            <person name="Kramer E."/>
            <person name="Nordborg M."/>
            <person name="Tomkins J."/>
            <person name="Borevitz J."/>
            <person name="Derieg N."/>
            <person name="Yan J."/>
            <person name="Mihaltcheva S."/>
            <person name="Hayes R.D."/>
            <person name="Rokhsar D."/>
        </authorList>
    </citation>
    <scope>NUCLEOTIDE SEQUENCE [LARGE SCALE GENOMIC DNA]</scope>
    <source>
        <strain evidence="4">cv. Goldsmith</strain>
    </source>
</reference>
<evidence type="ECO:0000259" key="2">
    <source>
        <dbReference type="Pfam" id="PF26168"/>
    </source>
</evidence>
<dbReference type="PANTHER" id="PTHR48044">
    <property type="entry name" value="GLYCOSYLTRANSFERASE"/>
    <property type="match status" value="1"/>
</dbReference>
<dbReference type="GO" id="GO:0008194">
    <property type="term" value="F:UDP-glycosyltransferase activity"/>
    <property type="evidence" value="ECO:0007669"/>
    <property type="project" value="UniProtKB-ARBA"/>
</dbReference>
<dbReference type="AlphaFoldDB" id="A0A2G5E7S9"/>
<evidence type="ECO:0000256" key="1">
    <source>
        <dbReference type="ARBA" id="ARBA00009995"/>
    </source>
</evidence>
<dbReference type="Pfam" id="PF26168">
    <property type="entry name" value="Glyco_transf_N"/>
    <property type="match status" value="1"/>
</dbReference>
<organism evidence="3 4">
    <name type="scientific">Aquilegia coerulea</name>
    <name type="common">Rocky mountain columbine</name>
    <dbReference type="NCBI Taxonomy" id="218851"/>
    <lineage>
        <taxon>Eukaryota</taxon>
        <taxon>Viridiplantae</taxon>
        <taxon>Streptophyta</taxon>
        <taxon>Embryophyta</taxon>
        <taxon>Tracheophyta</taxon>
        <taxon>Spermatophyta</taxon>
        <taxon>Magnoliopsida</taxon>
        <taxon>Ranunculales</taxon>
        <taxon>Ranunculaceae</taxon>
        <taxon>Thalictroideae</taxon>
        <taxon>Aquilegia</taxon>
    </lineage>
</organism>
<gene>
    <name evidence="3" type="ORF">AQUCO_01100590v1</name>
</gene>